<dbReference type="CDD" id="cd21037">
    <property type="entry name" value="MLKL_NTD"/>
    <property type="match status" value="1"/>
</dbReference>
<sequence>MKIPLKSFVLGRRKAAQRASPIAAVSPVTPIPQLVLTEEHPTPTSSSNPQTEQRETRRFVKATLTGLLHKVATALDDVHVPGVGVGIRLLVDVFDNIETVHSNNETLESLKMYFEKILSSLEEARLLEQETLDPNFSEDIRAFRKRLDERFEIWSRRFAPDDNWKKVRRFLEASINEKDLQELSAEIDREVANFIVTNVAVIRSSLRLIEERRQAMKIELLVRDNRAAFNSAFNKERGVTGCLEGTRVEILQRIKSWVTDFNFDGLDKPHIFWLNGIAGIGKSAIAYSISQWAAREQILGASFFFNHNPEKISDWPLHDPQSVFPTISYQLCISVPGYLSALVRALDRNPDAGSKPPSDQFRLLIHGPLEDAELKFPDKTILVVLDAIDECRSKEGISELLGTLLRLKTKRRVLVLITGRPEPSVQDFFLMNTGNFETEALQDLPDDISKLDIEKFLRNNFMRDQLPPFCLQSPDFIPSSWPTKSDFDWLLEDCGILFIYATTLIRYIFDDEIRDPLARLQSLKENRVYWHHSTKLEGLYSLILQNARQKTQHADAVTAEEATRNILETVVLLPNPLPNYHLCRFIKIDKNVFKRSLCHLHSVMLIPDANSTTESLRFFHKSFPDFIVDSKRHAQGKEAFFLVDKTNTDMNGRMFLRCLDTMMRHLSRNGLVPDARTPPEEIITTPFPPDFRIAHLSWVKFLQRAQKINVEKKLEKFIKEYLLYWLEATSYLGMVEDAEKDLKKVYEWSVKNCCRPLFSEFLYEAYRFIGNNRLLISLDAQQIYRTAMALVPSHSALRRAYDSETLSHSSIRVIRGLSAKWPPLLPVLSLVDSNTPKYPTTVTCIRYTQDRHLLVAGTHDGCVFVLDPTTGSVTNVYDVYVKEDDSLANNLLLQEFREYYNDLDNPRVQGPTSIDSEVELRPKSVKDLRISPDNAYIAAISDGGSSLISVVDVREKTIKSMDCGVPVNSFSFGPKLETLSSDFNPAMPVSLAAATRDGIKICDDVVSAPRWRPVYVRLSGAYDAPLVSVSCVEFLPDGERVIVGCEDKTIRIYNVKFEGELESSYQHTTAITMLSVYPDTKLDQIAFVDESYAVHITNSLLHPPKLAHSHNRRIDAMEIRRSFVASVDTDVLRVKNFARDSVESSTITSPVMDVQCTALMSCPNEELIQVASVRNNEGHYIRRWEIRPFPTVEYAEDFGREGGPALQPPPVCSMAFSPDGTQFVTGGADCIVRVWNASQSSDGELHKLTGHLSKIVLLVFMPDGSRMGSASADGSICIWDAHTWASAPLAVLRLDNARVTDSLELSGGEPLAQMPAPHSTTSAQSPDPALIQADLQVSSMAFSVNGAWLATGDTFGEVHLWDASNGNHFRALTGLSSKPILLAFSPDGSIIFGASMSTDACINVRAWNVESGITVTISRTESEPHVSDKIPISPTYLHRDLWQADGFYFNDNASRIYLRSTRGIDSWDIDELSAKDLVRTNNHKEDLLGIISKPFNPRVLVKKGFFRFGGYLSTCSSRAMLYIAFERKDKWEFISLPTQEVSDIGPVAISLCGQRIAISTPSEREKFLLLDITESESPIRSPVMPLWREGVDLYVFPNAQTDILVRGWHRRIGCQWEEMIDDLILHQTPTVHQDCKECHLISNDLFRHGDTNSTFRANNIRRTFVLQEYSCPVKLFELAPNSDTRHITFDRSN</sequence>
<dbReference type="InterPro" id="IPR059179">
    <property type="entry name" value="MLKL-like_MCAfunc"/>
</dbReference>
<dbReference type="InterPro" id="IPR011047">
    <property type="entry name" value="Quinoprotein_ADH-like_sf"/>
</dbReference>
<evidence type="ECO:0000256" key="2">
    <source>
        <dbReference type="PROSITE-ProRule" id="PRU00221"/>
    </source>
</evidence>
<dbReference type="InParanoid" id="A0A0H2SD85"/>
<dbReference type="Pfam" id="PF00400">
    <property type="entry name" value="WD40"/>
    <property type="match status" value="4"/>
</dbReference>
<dbReference type="InterPro" id="IPR001680">
    <property type="entry name" value="WD40_rpt"/>
</dbReference>
<keyword evidence="2" id="KW-0853">WD repeat</keyword>
<keyword evidence="1" id="KW-0677">Repeat</keyword>
<dbReference type="STRING" id="27342.A0A0H2SD85"/>
<dbReference type="SUPFAM" id="SSF52540">
    <property type="entry name" value="P-loop containing nucleoside triphosphate hydrolases"/>
    <property type="match status" value="1"/>
</dbReference>
<dbReference type="InterPro" id="IPR036322">
    <property type="entry name" value="WD40_repeat_dom_sf"/>
</dbReference>
<dbReference type="PANTHER" id="PTHR19879:SF9">
    <property type="entry name" value="TRANSCRIPTION INITIATION FACTOR TFIID SUBUNIT 5"/>
    <property type="match status" value="1"/>
</dbReference>
<evidence type="ECO:0000256" key="1">
    <source>
        <dbReference type="ARBA" id="ARBA00022737"/>
    </source>
</evidence>
<accession>A0A0H2SD85</accession>
<evidence type="ECO:0000313" key="6">
    <source>
        <dbReference type="Proteomes" id="UP000053477"/>
    </source>
</evidence>
<dbReference type="EMBL" id="KQ085885">
    <property type="protein sequence ID" value="KLO19723.1"/>
    <property type="molecule type" value="Genomic_DNA"/>
</dbReference>
<dbReference type="Pfam" id="PF24883">
    <property type="entry name" value="NPHP3_N"/>
    <property type="match status" value="1"/>
</dbReference>
<proteinExistence type="predicted"/>
<feature type="region of interest" description="Disordered" evidence="3">
    <location>
        <begin position="1307"/>
        <end position="1326"/>
    </location>
</feature>
<dbReference type="PROSITE" id="PS50082">
    <property type="entry name" value="WD_REPEATS_2"/>
    <property type="match status" value="3"/>
</dbReference>
<dbReference type="PANTHER" id="PTHR19879">
    <property type="entry name" value="TRANSCRIPTION INITIATION FACTOR TFIID"/>
    <property type="match status" value="1"/>
</dbReference>
<feature type="repeat" description="WD" evidence="2">
    <location>
        <begin position="1211"/>
        <end position="1236"/>
    </location>
</feature>
<dbReference type="OrthoDB" id="538223at2759"/>
<dbReference type="InterPro" id="IPR027417">
    <property type="entry name" value="P-loop_NTPase"/>
</dbReference>
<feature type="domain" description="Nephrocystin 3-like N-terminal" evidence="4">
    <location>
        <begin position="266"/>
        <end position="420"/>
    </location>
</feature>
<dbReference type="Gene3D" id="2.130.10.10">
    <property type="entry name" value="YVTN repeat-like/Quinoprotein amine dehydrogenase"/>
    <property type="match status" value="4"/>
</dbReference>
<protein>
    <submittedName>
        <fullName evidence="5">WD40 repeat-like protein</fullName>
    </submittedName>
</protein>
<feature type="repeat" description="WD" evidence="2">
    <location>
        <begin position="1022"/>
        <end position="1063"/>
    </location>
</feature>
<evidence type="ECO:0000313" key="5">
    <source>
        <dbReference type="EMBL" id="KLO19723.1"/>
    </source>
</evidence>
<dbReference type="SUPFAM" id="SSF50978">
    <property type="entry name" value="WD40 repeat-like"/>
    <property type="match status" value="1"/>
</dbReference>
<dbReference type="SUPFAM" id="SSF50998">
    <property type="entry name" value="Quinoprotein alcohol dehydrogenase-like"/>
    <property type="match status" value="1"/>
</dbReference>
<dbReference type="PROSITE" id="PS50294">
    <property type="entry name" value="WD_REPEATS_REGION"/>
    <property type="match status" value="2"/>
</dbReference>
<dbReference type="SMART" id="SM00320">
    <property type="entry name" value="WD40"/>
    <property type="match status" value="9"/>
</dbReference>
<dbReference type="Gene3D" id="3.40.50.300">
    <property type="entry name" value="P-loop containing nucleotide triphosphate hydrolases"/>
    <property type="match status" value="1"/>
</dbReference>
<evidence type="ECO:0000259" key="4">
    <source>
        <dbReference type="Pfam" id="PF24883"/>
    </source>
</evidence>
<name>A0A0H2SD85_9AGAM</name>
<organism evidence="5 6">
    <name type="scientific">Schizopora paradoxa</name>
    <dbReference type="NCBI Taxonomy" id="27342"/>
    <lineage>
        <taxon>Eukaryota</taxon>
        <taxon>Fungi</taxon>
        <taxon>Dikarya</taxon>
        <taxon>Basidiomycota</taxon>
        <taxon>Agaricomycotina</taxon>
        <taxon>Agaricomycetes</taxon>
        <taxon>Hymenochaetales</taxon>
        <taxon>Schizoporaceae</taxon>
        <taxon>Schizopora</taxon>
    </lineage>
</organism>
<dbReference type="InterPro" id="IPR056884">
    <property type="entry name" value="NPHP3-like_N"/>
</dbReference>
<dbReference type="InterPro" id="IPR015943">
    <property type="entry name" value="WD40/YVTN_repeat-like_dom_sf"/>
</dbReference>
<keyword evidence="6" id="KW-1185">Reference proteome</keyword>
<reference evidence="5 6" key="1">
    <citation type="submission" date="2015-04" db="EMBL/GenBank/DDBJ databases">
        <title>Complete genome sequence of Schizopora paradoxa KUC8140, a cosmopolitan wood degrader in East Asia.</title>
        <authorList>
            <consortium name="DOE Joint Genome Institute"/>
            <person name="Min B."/>
            <person name="Park H."/>
            <person name="Jang Y."/>
            <person name="Kim J.-J."/>
            <person name="Kim K.H."/>
            <person name="Pangilinan J."/>
            <person name="Lipzen A."/>
            <person name="Riley R."/>
            <person name="Grigoriev I.V."/>
            <person name="Spatafora J.W."/>
            <person name="Choi I.-G."/>
        </authorList>
    </citation>
    <scope>NUCLEOTIDE SEQUENCE [LARGE SCALE GENOMIC DNA]</scope>
    <source>
        <strain evidence="5 6">KUC8140</strain>
    </source>
</reference>
<dbReference type="Proteomes" id="UP000053477">
    <property type="component" value="Unassembled WGS sequence"/>
</dbReference>
<feature type="repeat" description="WD" evidence="2">
    <location>
        <begin position="1248"/>
        <end position="1280"/>
    </location>
</feature>
<evidence type="ECO:0000256" key="3">
    <source>
        <dbReference type="SAM" id="MobiDB-lite"/>
    </source>
</evidence>
<gene>
    <name evidence="5" type="ORF">SCHPADRAFT_992662</name>
</gene>